<evidence type="ECO:0000313" key="1">
    <source>
        <dbReference type="EMBL" id="EGY52047.1"/>
    </source>
</evidence>
<proteinExistence type="predicted"/>
<organism evidence="1 2">
    <name type="scientific">Neisseria shayeganii 871</name>
    <dbReference type="NCBI Taxonomy" id="1032488"/>
    <lineage>
        <taxon>Bacteria</taxon>
        <taxon>Pseudomonadati</taxon>
        <taxon>Pseudomonadota</taxon>
        <taxon>Betaproteobacteria</taxon>
        <taxon>Neisseriales</taxon>
        <taxon>Neisseriaceae</taxon>
        <taxon>Neisseria</taxon>
    </lineage>
</organism>
<dbReference type="InterPro" id="IPR009279">
    <property type="entry name" value="Portal_Mu"/>
</dbReference>
<dbReference type="STRING" id="1032488.HMPREF9371_1786"/>
<sequence length="498" mass="55102">MPKPHFKLKTGSGAVTFKPDDLAAHIAVSHRLGMGGFGGWLPNPDPVLRKTGKRIAVYRELLRDPVVGGHVRRRKASVARLDWRLDGDEVADKVRATVDSLLVGFDTYALVKDILNATLFGYQPLEILWSKQGRLWLPEKVLAKPQEWFGFDDDGRLYFTSDGVATEPLPDYKFLCPTQEASYDNPYGMGDLSLVFWPCTFKRGGLKFWAEFTEKYGGSWAIAKEPRSNTPADTEKLLDALEMLLSNAVASIPNDSSVEIMEPTGRASSVDAFDKLIRYCRSEIAIALLGQDQTTEKDTNHASATAGLEVTDDIRDSDSRLVESAFNQLIEWVVRLNFGDVPCPTFQLYETEETGTKERAERDHLLTQSGARLSNQYFQRAYGLEEGDLIEPETETAKGTPASLLADFAENVPEWPQDLADKLAVLMPDAAALNRQSDAMWQAVADRINGVAGEDALLEALAAAYPHMNTDELEAALTQMLFVSSVLGRLNTESELSS</sequence>
<comment type="caution">
    <text evidence="1">The sequence shown here is derived from an EMBL/GenBank/DDBJ whole genome shotgun (WGS) entry which is preliminary data.</text>
</comment>
<name>G4CJJ6_9NEIS</name>
<dbReference type="OrthoDB" id="9802690at2"/>
<dbReference type="PATRIC" id="fig|1032488.3.peg.1693"/>
<dbReference type="Proteomes" id="UP000003019">
    <property type="component" value="Unassembled WGS sequence"/>
</dbReference>
<dbReference type="Pfam" id="PF06074">
    <property type="entry name" value="Portal_Mu"/>
    <property type="match status" value="1"/>
</dbReference>
<evidence type="ECO:0000313" key="2">
    <source>
        <dbReference type="Proteomes" id="UP000003019"/>
    </source>
</evidence>
<dbReference type="AlphaFoldDB" id="G4CJJ6"/>
<accession>G4CJJ6</accession>
<reference evidence="1 2" key="1">
    <citation type="submission" date="2011-05" db="EMBL/GenBank/DDBJ databases">
        <authorList>
            <person name="Muzny D."/>
            <person name="Qin X."/>
            <person name="Deng J."/>
            <person name="Jiang H."/>
            <person name="Liu Y."/>
            <person name="Qu J."/>
            <person name="Song X.-Z."/>
            <person name="Zhang L."/>
            <person name="Thornton R."/>
            <person name="Coyle M."/>
            <person name="Francisco L."/>
            <person name="Jackson L."/>
            <person name="Javaid M."/>
            <person name="Korchina V."/>
            <person name="Kovar C."/>
            <person name="Mata R."/>
            <person name="Mathew T."/>
            <person name="Ngo R."/>
            <person name="Nguyen L."/>
            <person name="Nguyen N."/>
            <person name="Okwuonu G."/>
            <person name="Ongeri F."/>
            <person name="Pham C."/>
            <person name="Simmons D."/>
            <person name="Wilczek-Boney K."/>
            <person name="Hale W."/>
            <person name="Jakkamsetti A."/>
            <person name="Pham P."/>
            <person name="Ruth R."/>
            <person name="San Lucas F."/>
            <person name="Warren J."/>
            <person name="Zhang J."/>
            <person name="Zhao Z."/>
            <person name="Zhou C."/>
            <person name="Zhu D."/>
            <person name="Lee S."/>
            <person name="Bess C."/>
            <person name="Blankenburg K."/>
            <person name="Forbes L."/>
            <person name="Fu Q."/>
            <person name="Gubbala S."/>
            <person name="Hirani K."/>
            <person name="Jayaseelan J.C."/>
            <person name="Lara F."/>
            <person name="Munidasa M."/>
            <person name="Palculict T."/>
            <person name="Patil S."/>
            <person name="Pu L.-L."/>
            <person name="Saada N."/>
            <person name="Tang L."/>
            <person name="Weissenberger G."/>
            <person name="Zhu Y."/>
            <person name="Hemphill L."/>
            <person name="Shang Y."/>
            <person name="Youmans B."/>
            <person name="Ayvaz T."/>
            <person name="Ross M."/>
            <person name="Santibanez J."/>
            <person name="Aqrawi P."/>
            <person name="Gross S."/>
            <person name="Joshi V."/>
            <person name="Fowler G."/>
            <person name="Nazareth L."/>
            <person name="Reid J."/>
            <person name="Worley K."/>
            <person name="Petrosino J."/>
            <person name="Highlander S."/>
            <person name="Gibbs R."/>
        </authorList>
    </citation>
    <scope>NUCLEOTIDE SEQUENCE [LARGE SCALE GENOMIC DNA]</scope>
    <source>
        <strain evidence="1 2">871</strain>
    </source>
</reference>
<protein>
    <recommendedName>
        <fullName evidence="3">Phage protein</fullName>
    </recommendedName>
</protein>
<dbReference type="HOGENOM" id="CLU_036594_1_1_4"/>
<dbReference type="RefSeq" id="WP_009119475.1">
    <property type="nucleotide sequence ID" value="NZ_JH164926.1"/>
</dbReference>
<dbReference type="EMBL" id="AGAY01000061">
    <property type="protein sequence ID" value="EGY52047.1"/>
    <property type="molecule type" value="Genomic_DNA"/>
</dbReference>
<gene>
    <name evidence="1" type="ORF">HMPREF9371_1786</name>
</gene>
<evidence type="ECO:0008006" key="3">
    <source>
        <dbReference type="Google" id="ProtNLM"/>
    </source>
</evidence>
<keyword evidence="2" id="KW-1185">Reference proteome</keyword>